<gene>
    <name evidence="1" type="ORF">NIES46_48140</name>
</gene>
<dbReference type="Proteomes" id="UP000326169">
    <property type="component" value="Unassembled WGS sequence"/>
</dbReference>
<proteinExistence type="predicted"/>
<dbReference type="GeneID" id="301685523"/>
<organism evidence="1 2">
    <name type="scientific">Limnospira platensis NIES-46</name>
    <dbReference type="NCBI Taxonomy" id="1236695"/>
    <lineage>
        <taxon>Bacteria</taxon>
        <taxon>Bacillati</taxon>
        <taxon>Cyanobacteriota</taxon>
        <taxon>Cyanophyceae</taxon>
        <taxon>Oscillatoriophycideae</taxon>
        <taxon>Oscillatoriales</taxon>
        <taxon>Sirenicapillariaceae</taxon>
        <taxon>Limnospira</taxon>
    </lineage>
</organism>
<evidence type="ECO:0000313" key="1">
    <source>
        <dbReference type="EMBL" id="GCE96741.1"/>
    </source>
</evidence>
<protein>
    <submittedName>
        <fullName evidence="1">Uncharacterized protein</fullName>
    </submittedName>
</protein>
<sequence length="105" mass="11798">MDISLNQLIDHLPDDSQFKTLLETLGTNGDSVDATVEFCHLVGALYQAQQVYNQQPGNQAISMVSEESFGPVIESLDGTFFRRLQRTLAFFRKYEDAVIVPKIES</sequence>
<accession>A0A5M3TF37</accession>
<dbReference type="RefSeq" id="WP_014275858.1">
    <property type="nucleotide sequence ID" value="NZ_BIMW01000262.1"/>
</dbReference>
<keyword evidence="2" id="KW-1185">Reference proteome</keyword>
<evidence type="ECO:0000313" key="2">
    <source>
        <dbReference type="Proteomes" id="UP000326169"/>
    </source>
</evidence>
<comment type="caution">
    <text evidence="1">The sequence shown here is derived from an EMBL/GenBank/DDBJ whole genome shotgun (WGS) entry which is preliminary data.</text>
</comment>
<dbReference type="EMBL" id="BIMW01000262">
    <property type="protein sequence ID" value="GCE96741.1"/>
    <property type="molecule type" value="Genomic_DNA"/>
</dbReference>
<name>A0A5M3TF37_LIMPL</name>
<reference evidence="1 2" key="1">
    <citation type="journal article" date="2019" name="J Genomics">
        <title>The Draft Genome of a Hydrogen-producing Cyanobacterium, Arthrospira platensis NIES-46.</title>
        <authorList>
            <person name="Suzuki S."/>
            <person name="Yamaguchi H."/>
            <person name="Kawachi M."/>
        </authorList>
    </citation>
    <scope>NUCLEOTIDE SEQUENCE [LARGE SCALE GENOMIC DNA]</scope>
    <source>
        <strain evidence="1 2">NIES-46</strain>
    </source>
</reference>